<comment type="caution">
    <text evidence="1">The sequence shown here is derived from an EMBL/GenBank/DDBJ whole genome shotgun (WGS) entry which is preliminary data.</text>
</comment>
<dbReference type="EMBL" id="CM037029">
    <property type="protein sequence ID" value="KAH7654710.1"/>
    <property type="molecule type" value="Genomic_DNA"/>
</dbReference>
<evidence type="ECO:0000313" key="2">
    <source>
        <dbReference type="Proteomes" id="UP000827976"/>
    </source>
</evidence>
<dbReference type="Proteomes" id="UP000827976">
    <property type="component" value="Chromosome 19"/>
</dbReference>
<sequence length="133" mass="14872">MGKQQSHHCTSFFKVSCCFKPPVVTEETIRDSSGSSFSSSISSSRKSRNHDQNGASSSTSWTSRSVSSLDKSNKNSKKMGKRSWSGSDVRSKVKVDCTVLVKNEMANSSLWRRRCGGEELKCLKLHKHKMQHL</sequence>
<organism evidence="1 2">
    <name type="scientific">Dioscorea alata</name>
    <name type="common">Purple yam</name>
    <dbReference type="NCBI Taxonomy" id="55571"/>
    <lineage>
        <taxon>Eukaryota</taxon>
        <taxon>Viridiplantae</taxon>
        <taxon>Streptophyta</taxon>
        <taxon>Embryophyta</taxon>
        <taxon>Tracheophyta</taxon>
        <taxon>Spermatophyta</taxon>
        <taxon>Magnoliopsida</taxon>
        <taxon>Liliopsida</taxon>
        <taxon>Dioscoreales</taxon>
        <taxon>Dioscoreaceae</taxon>
        <taxon>Dioscorea</taxon>
    </lineage>
</organism>
<gene>
    <name evidence="1" type="ORF">IHE45_19G159000</name>
</gene>
<keyword evidence="2" id="KW-1185">Reference proteome</keyword>
<accession>A0ACB7U343</accession>
<protein>
    <submittedName>
        <fullName evidence="1">Uncharacterized protein</fullName>
    </submittedName>
</protein>
<name>A0ACB7U343_DIOAL</name>
<evidence type="ECO:0000313" key="1">
    <source>
        <dbReference type="EMBL" id="KAH7654710.1"/>
    </source>
</evidence>
<reference evidence="2" key="1">
    <citation type="journal article" date="2022" name="Nat. Commun.">
        <title>Chromosome evolution and the genetic basis of agronomically important traits in greater yam.</title>
        <authorList>
            <person name="Bredeson J.V."/>
            <person name="Lyons J.B."/>
            <person name="Oniyinde I.O."/>
            <person name="Okereke N.R."/>
            <person name="Kolade O."/>
            <person name="Nnabue I."/>
            <person name="Nwadili C.O."/>
            <person name="Hribova E."/>
            <person name="Parker M."/>
            <person name="Nwogha J."/>
            <person name="Shu S."/>
            <person name="Carlson J."/>
            <person name="Kariba R."/>
            <person name="Muthemba S."/>
            <person name="Knop K."/>
            <person name="Barton G.J."/>
            <person name="Sherwood A.V."/>
            <person name="Lopez-Montes A."/>
            <person name="Asiedu R."/>
            <person name="Jamnadass R."/>
            <person name="Muchugi A."/>
            <person name="Goodstein D."/>
            <person name="Egesi C.N."/>
            <person name="Featherston J."/>
            <person name="Asfaw A."/>
            <person name="Simpson G.G."/>
            <person name="Dolezel J."/>
            <person name="Hendre P.S."/>
            <person name="Van Deynze A."/>
            <person name="Kumar P.L."/>
            <person name="Obidiegwu J.E."/>
            <person name="Bhattacharjee R."/>
            <person name="Rokhsar D.S."/>
        </authorList>
    </citation>
    <scope>NUCLEOTIDE SEQUENCE [LARGE SCALE GENOMIC DNA]</scope>
    <source>
        <strain evidence="2">cv. TDa95/00328</strain>
    </source>
</reference>
<proteinExistence type="predicted"/>